<dbReference type="Proteomes" id="UP000222542">
    <property type="component" value="Unassembled WGS sequence"/>
</dbReference>
<comment type="caution">
    <text evidence="1">The sequence shown here is derived from an EMBL/GenBank/DDBJ whole genome shotgun (WGS) entry which is preliminary data.</text>
</comment>
<organism evidence="1 2">
    <name type="scientific">Capsicum annuum</name>
    <name type="common">Capsicum pepper</name>
    <dbReference type="NCBI Taxonomy" id="4072"/>
    <lineage>
        <taxon>Eukaryota</taxon>
        <taxon>Viridiplantae</taxon>
        <taxon>Streptophyta</taxon>
        <taxon>Embryophyta</taxon>
        <taxon>Tracheophyta</taxon>
        <taxon>Spermatophyta</taxon>
        <taxon>Magnoliopsida</taxon>
        <taxon>eudicotyledons</taxon>
        <taxon>Gunneridae</taxon>
        <taxon>Pentapetalae</taxon>
        <taxon>asterids</taxon>
        <taxon>lamiids</taxon>
        <taxon>Solanales</taxon>
        <taxon>Solanaceae</taxon>
        <taxon>Solanoideae</taxon>
        <taxon>Capsiceae</taxon>
        <taxon>Capsicum</taxon>
    </lineage>
</organism>
<reference evidence="1 2" key="1">
    <citation type="journal article" date="2014" name="Nat. Genet.">
        <title>Genome sequence of the hot pepper provides insights into the evolution of pungency in Capsicum species.</title>
        <authorList>
            <person name="Kim S."/>
            <person name="Park M."/>
            <person name="Yeom S.I."/>
            <person name="Kim Y.M."/>
            <person name="Lee J.M."/>
            <person name="Lee H.A."/>
            <person name="Seo E."/>
            <person name="Choi J."/>
            <person name="Cheong K."/>
            <person name="Kim K.T."/>
            <person name="Jung K."/>
            <person name="Lee G.W."/>
            <person name="Oh S.K."/>
            <person name="Bae C."/>
            <person name="Kim S.B."/>
            <person name="Lee H.Y."/>
            <person name="Kim S.Y."/>
            <person name="Kim M.S."/>
            <person name="Kang B.C."/>
            <person name="Jo Y.D."/>
            <person name="Yang H.B."/>
            <person name="Jeong H.J."/>
            <person name="Kang W.H."/>
            <person name="Kwon J.K."/>
            <person name="Shin C."/>
            <person name="Lim J.Y."/>
            <person name="Park J.H."/>
            <person name="Huh J.H."/>
            <person name="Kim J.S."/>
            <person name="Kim B.D."/>
            <person name="Cohen O."/>
            <person name="Paran I."/>
            <person name="Suh M.C."/>
            <person name="Lee S.B."/>
            <person name="Kim Y.K."/>
            <person name="Shin Y."/>
            <person name="Noh S.J."/>
            <person name="Park J."/>
            <person name="Seo Y.S."/>
            <person name="Kwon S.Y."/>
            <person name="Kim H.A."/>
            <person name="Park J.M."/>
            <person name="Kim H.J."/>
            <person name="Choi S.B."/>
            <person name="Bosland P.W."/>
            <person name="Reeves G."/>
            <person name="Jo S.H."/>
            <person name="Lee B.W."/>
            <person name="Cho H.T."/>
            <person name="Choi H.S."/>
            <person name="Lee M.S."/>
            <person name="Yu Y."/>
            <person name="Do Choi Y."/>
            <person name="Park B.S."/>
            <person name="van Deynze A."/>
            <person name="Ashrafi H."/>
            <person name="Hill T."/>
            <person name="Kim W.T."/>
            <person name="Pai H.S."/>
            <person name="Ahn H.K."/>
            <person name="Yeam I."/>
            <person name="Giovannoni J.J."/>
            <person name="Rose J.K."/>
            <person name="Sorensen I."/>
            <person name="Lee S.J."/>
            <person name="Kim R.W."/>
            <person name="Choi I.Y."/>
            <person name="Choi B.S."/>
            <person name="Lim J.S."/>
            <person name="Lee Y.H."/>
            <person name="Choi D."/>
        </authorList>
    </citation>
    <scope>NUCLEOTIDE SEQUENCE [LARGE SCALE GENOMIC DNA]</scope>
    <source>
        <strain evidence="2">cv. CM334</strain>
    </source>
</reference>
<dbReference type="Gramene" id="PHT66805">
    <property type="protein sequence ID" value="PHT66805"/>
    <property type="gene ID" value="T459_31230"/>
</dbReference>
<name>A0A2G2YAM3_CAPAN</name>
<reference evidence="1 2" key="2">
    <citation type="journal article" date="2017" name="Genome Biol.">
        <title>New reference genome sequences of hot pepper reveal the massive evolution of plant disease-resistance genes by retroduplication.</title>
        <authorList>
            <person name="Kim S."/>
            <person name="Park J."/>
            <person name="Yeom S.I."/>
            <person name="Kim Y.M."/>
            <person name="Seo E."/>
            <person name="Kim K.T."/>
            <person name="Kim M.S."/>
            <person name="Lee J.M."/>
            <person name="Cheong K."/>
            <person name="Shin H.S."/>
            <person name="Kim S.B."/>
            <person name="Han K."/>
            <person name="Lee J."/>
            <person name="Park M."/>
            <person name="Lee H.A."/>
            <person name="Lee H.Y."/>
            <person name="Lee Y."/>
            <person name="Oh S."/>
            <person name="Lee J.H."/>
            <person name="Choi E."/>
            <person name="Choi E."/>
            <person name="Lee S.E."/>
            <person name="Jeon J."/>
            <person name="Kim H."/>
            <person name="Choi G."/>
            <person name="Song H."/>
            <person name="Lee J."/>
            <person name="Lee S.C."/>
            <person name="Kwon J.K."/>
            <person name="Lee H.Y."/>
            <person name="Koo N."/>
            <person name="Hong Y."/>
            <person name="Kim R.W."/>
            <person name="Kang W.H."/>
            <person name="Huh J.H."/>
            <person name="Kang B.C."/>
            <person name="Yang T.J."/>
            <person name="Lee Y.H."/>
            <person name="Bennetzen J.L."/>
            <person name="Choi D."/>
        </authorList>
    </citation>
    <scope>NUCLEOTIDE SEQUENCE [LARGE SCALE GENOMIC DNA]</scope>
    <source>
        <strain evidence="2">cv. CM334</strain>
    </source>
</reference>
<dbReference type="AlphaFoldDB" id="A0A2G2YAM3"/>
<accession>A0A2G2YAM3</accession>
<proteinExistence type="predicted"/>
<keyword evidence="2" id="KW-1185">Reference proteome</keyword>
<gene>
    <name evidence="1" type="ORF">T459_31230</name>
</gene>
<dbReference type="EMBL" id="AYRZ02000012">
    <property type="protein sequence ID" value="PHT66805.1"/>
    <property type="molecule type" value="Genomic_DNA"/>
</dbReference>
<protein>
    <submittedName>
        <fullName evidence="1">Uncharacterized protein</fullName>
    </submittedName>
</protein>
<sequence>MNEELAFQEATSTGSKTIEHLIKLLASEPVVQVDYREIIDFVVAKLKKANSMVGQTGHSRFRRGPIQAQAAQAYNEAES</sequence>
<evidence type="ECO:0000313" key="1">
    <source>
        <dbReference type="EMBL" id="PHT66805.1"/>
    </source>
</evidence>
<evidence type="ECO:0000313" key="2">
    <source>
        <dbReference type="Proteomes" id="UP000222542"/>
    </source>
</evidence>
<dbReference type="STRING" id="4072.A0A2G2YAM3"/>